<dbReference type="InterPro" id="IPR004628">
    <property type="entry name" value="Man_deHydtase"/>
</dbReference>
<protein>
    <recommendedName>
        <fullName evidence="5 9">Mannonate dehydratase</fullName>
        <ecNumber evidence="5 9">4.2.1.8</ecNumber>
    </recommendedName>
    <alternativeName>
        <fullName evidence="9">D-mannonate hydro-lyase</fullName>
    </alternativeName>
</protein>
<organism evidence="10 11">
    <name type="scientific">Rhizobium multihospitium</name>
    <dbReference type="NCBI Taxonomy" id="410764"/>
    <lineage>
        <taxon>Bacteria</taxon>
        <taxon>Pseudomonadati</taxon>
        <taxon>Pseudomonadota</taxon>
        <taxon>Alphaproteobacteria</taxon>
        <taxon>Hyphomicrobiales</taxon>
        <taxon>Rhizobiaceae</taxon>
        <taxon>Rhizobium/Agrobacterium group</taxon>
        <taxon>Rhizobium</taxon>
    </lineage>
</organism>
<evidence type="ECO:0000256" key="7">
    <source>
        <dbReference type="ARBA" id="ARBA00023211"/>
    </source>
</evidence>
<dbReference type="RefSeq" id="WP_092713543.1">
    <property type="nucleotide sequence ID" value="NZ_FMAG01000004.1"/>
</dbReference>
<dbReference type="PANTHER" id="PTHR30387">
    <property type="entry name" value="MANNONATE DEHYDRATASE"/>
    <property type="match status" value="1"/>
</dbReference>
<dbReference type="NCBIfam" id="TIGR00695">
    <property type="entry name" value="uxuA"/>
    <property type="match status" value="1"/>
</dbReference>
<dbReference type="GO" id="GO:0042840">
    <property type="term" value="P:D-glucuronate catabolic process"/>
    <property type="evidence" value="ECO:0007669"/>
    <property type="project" value="TreeGrafter"/>
</dbReference>
<dbReference type="OrthoDB" id="9780250at2"/>
<proteinExistence type="inferred from homology"/>
<evidence type="ECO:0000256" key="5">
    <source>
        <dbReference type="ARBA" id="ARBA00012927"/>
    </source>
</evidence>
<dbReference type="SUPFAM" id="SSF51658">
    <property type="entry name" value="Xylose isomerase-like"/>
    <property type="match status" value="1"/>
</dbReference>
<sequence length="398" mass="44288">MRHIWRWFGPVDRVSVRDAAQTGAQGIVSALHHVPTGTAWTAGEILKRQNEVRAGGLEWELVESIPVSEDIKTMTGDWKTHIEAWKESLRQLAKAGIFTVCYNFMPVLDWTRTDLRWETAGGARAMRFDLVDFVAFDIHILQRPAAAQGYPEALIEAARSRFAEMSQEKIARLSSNIGAGLPGSADGYSIAELRAALSRYDGISADILRGNLIDFLSEVVPVAEELDMRLCAHGDDPPWPLLGLPRILSTEQDYIKVLDAVDRNANGVTFCTGSLGARPDNDLPAMVKRLAPRIHFAHLRNVTRETQGFPCSFFEDQHLDGNTDMVAVIAALLAEERRRKSIGREDHQIFMRPDHGQEILDDLTRGAQPGYPAIGRLKGLAELRGIEQTLMHPSYGMM</sequence>
<dbReference type="PANTHER" id="PTHR30387:SF2">
    <property type="entry name" value="MANNONATE DEHYDRATASE"/>
    <property type="match status" value="1"/>
</dbReference>
<comment type="cofactor">
    <cofactor evidence="9">
        <name>Fe(2+)</name>
        <dbReference type="ChEBI" id="CHEBI:29033"/>
    </cofactor>
    <cofactor evidence="9">
        <name>Mn(2+)</name>
        <dbReference type="ChEBI" id="CHEBI:29035"/>
    </cofactor>
</comment>
<keyword evidence="8 9" id="KW-0456">Lyase</keyword>
<dbReference type="EMBL" id="FMAG01000004">
    <property type="protein sequence ID" value="SCB33994.1"/>
    <property type="molecule type" value="Genomic_DNA"/>
</dbReference>
<name>A0A1C3W2E4_9HYPH</name>
<dbReference type="STRING" id="410764.GA0061103_4709"/>
<reference evidence="11" key="1">
    <citation type="submission" date="2016-08" db="EMBL/GenBank/DDBJ databases">
        <authorList>
            <person name="Varghese N."/>
            <person name="Submissions Spin"/>
        </authorList>
    </citation>
    <scope>NUCLEOTIDE SEQUENCE [LARGE SCALE GENOMIC DNA]</scope>
    <source>
        <strain evidence="11">HAMBI 2975</strain>
    </source>
</reference>
<dbReference type="PIRSF" id="PIRSF016049">
    <property type="entry name" value="Man_dehyd"/>
    <property type="match status" value="1"/>
</dbReference>
<evidence type="ECO:0000256" key="3">
    <source>
        <dbReference type="ARBA" id="ARBA00004892"/>
    </source>
</evidence>
<keyword evidence="6 9" id="KW-0408">Iron</keyword>
<dbReference type="InterPro" id="IPR036237">
    <property type="entry name" value="Xyl_isomerase-like_sf"/>
</dbReference>
<comment type="function">
    <text evidence="2 9">Catalyzes the dehydration of D-mannonate.</text>
</comment>
<dbReference type="UniPathway" id="UPA00246"/>
<dbReference type="Gene3D" id="3.20.20.150">
    <property type="entry name" value="Divalent-metal-dependent TIM barrel enzymes"/>
    <property type="match status" value="2"/>
</dbReference>
<evidence type="ECO:0000256" key="6">
    <source>
        <dbReference type="ARBA" id="ARBA00023004"/>
    </source>
</evidence>
<comment type="pathway">
    <text evidence="3 9">Carbohydrate metabolism; pentose and glucuronate interconversion.</text>
</comment>
<keyword evidence="7 9" id="KW-0464">Manganese</keyword>
<evidence type="ECO:0000256" key="2">
    <source>
        <dbReference type="ARBA" id="ARBA00002713"/>
    </source>
</evidence>
<keyword evidence="11" id="KW-1185">Reference proteome</keyword>
<comment type="similarity">
    <text evidence="4 9">Belongs to the mannonate dehydratase family.</text>
</comment>
<evidence type="ECO:0000256" key="8">
    <source>
        <dbReference type="ARBA" id="ARBA00023239"/>
    </source>
</evidence>
<dbReference type="AlphaFoldDB" id="A0A1C3W2E4"/>
<accession>A0A1C3W2E4</accession>
<dbReference type="NCBIfam" id="NF003027">
    <property type="entry name" value="PRK03906.1"/>
    <property type="match status" value="1"/>
</dbReference>
<dbReference type="HAMAP" id="MF_00106">
    <property type="entry name" value="UxuA"/>
    <property type="match status" value="1"/>
</dbReference>
<gene>
    <name evidence="9" type="primary">uxuA</name>
    <name evidence="10" type="ORF">GA0061103_4709</name>
</gene>
<evidence type="ECO:0000256" key="9">
    <source>
        <dbReference type="HAMAP-Rule" id="MF_00106"/>
    </source>
</evidence>
<dbReference type="GO" id="GO:0008927">
    <property type="term" value="F:mannonate dehydratase activity"/>
    <property type="evidence" value="ECO:0007669"/>
    <property type="project" value="UniProtKB-UniRule"/>
</dbReference>
<evidence type="ECO:0000313" key="10">
    <source>
        <dbReference type="EMBL" id="SCB33994.1"/>
    </source>
</evidence>
<evidence type="ECO:0000256" key="1">
    <source>
        <dbReference type="ARBA" id="ARBA00001794"/>
    </source>
</evidence>
<dbReference type="Pfam" id="PF03786">
    <property type="entry name" value="UxuA"/>
    <property type="match status" value="1"/>
</dbReference>
<evidence type="ECO:0000313" key="11">
    <source>
        <dbReference type="Proteomes" id="UP000199101"/>
    </source>
</evidence>
<comment type="catalytic activity">
    <reaction evidence="1 9">
        <text>D-mannonate = 2-dehydro-3-deoxy-D-gluconate + H2O</text>
        <dbReference type="Rhea" id="RHEA:20097"/>
        <dbReference type="ChEBI" id="CHEBI:15377"/>
        <dbReference type="ChEBI" id="CHEBI:17767"/>
        <dbReference type="ChEBI" id="CHEBI:57990"/>
        <dbReference type="EC" id="4.2.1.8"/>
    </reaction>
</comment>
<dbReference type="GO" id="GO:0008198">
    <property type="term" value="F:ferrous iron binding"/>
    <property type="evidence" value="ECO:0007669"/>
    <property type="project" value="TreeGrafter"/>
</dbReference>
<dbReference type="GO" id="GO:0030145">
    <property type="term" value="F:manganese ion binding"/>
    <property type="evidence" value="ECO:0007669"/>
    <property type="project" value="TreeGrafter"/>
</dbReference>
<dbReference type="EC" id="4.2.1.8" evidence="5 9"/>
<dbReference type="Proteomes" id="UP000199101">
    <property type="component" value="Unassembled WGS sequence"/>
</dbReference>
<evidence type="ECO:0000256" key="4">
    <source>
        <dbReference type="ARBA" id="ARBA00007389"/>
    </source>
</evidence>